<dbReference type="EMBL" id="UGGT01000001">
    <property type="protein sequence ID" value="STO20595.1"/>
    <property type="molecule type" value="Genomic_DNA"/>
</dbReference>
<dbReference type="GeneID" id="93292719"/>
<accession>A0A377G716</accession>
<reference evidence="1 2" key="1">
    <citation type="submission" date="2018-06" db="EMBL/GenBank/DDBJ databases">
        <authorList>
            <consortium name="Pathogen Informatics"/>
            <person name="Doyle S."/>
        </authorList>
    </citation>
    <scope>NUCLEOTIDE SEQUENCE [LARGE SCALE GENOMIC DNA]</scope>
    <source>
        <strain evidence="1 2">NCTC11370</strain>
    </source>
</reference>
<organism evidence="1 2">
    <name type="scientific">Fluoribacter dumoffii</name>
    <dbReference type="NCBI Taxonomy" id="463"/>
    <lineage>
        <taxon>Bacteria</taxon>
        <taxon>Pseudomonadati</taxon>
        <taxon>Pseudomonadota</taxon>
        <taxon>Gammaproteobacteria</taxon>
        <taxon>Legionellales</taxon>
        <taxon>Legionellaceae</taxon>
        <taxon>Fluoribacter</taxon>
    </lineage>
</organism>
<dbReference type="AlphaFoldDB" id="A0A377G716"/>
<dbReference type="Proteomes" id="UP000254554">
    <property type="component" value="Unassembled WGS sequence"/>
</dbReference>
<dbReference type="RefSeq" id="WP_019349903.1">
    <property type="nucleotide sequence ID" value="NZ_UGGT01000001.1"/>
</dbReference>
<gene>
    <name evidence="1" type="ORF">NCTC11370_00654</name>
</gene>
<proteinExistence type="predicted"/>
<protein>
    <submittedName>
        <fullName evidence="1">Uncharacterized protein</fullName>
    </submittedName>
</protein>
<name>A0A377G716_9GAMM</name>
<evidence type="ECO:0000313" key="1">
    <source>
        <dbReference type="EMBL" id="STO20595.1"/>
    </source>
</evidence>
<evidence type="ECO:0000313" key="2">
    <source>
        <dbReference type="Proteomes" id="UP000254554"/>
    </source>
</evidence>
<sequence length="396" mass="45835">MVPNHFFFANPQTLSRYIKRYITLPEDSSDLICKKLCEAIDSFVSNEKNTNKLSNLSKEIKQDSSIDNDTWYQCLRATKDYLRSRDFQCPQKYVTRSWVWGQVKQVKESALLHPLYRIIEDEMEQLAAPMTSFSFILYVYQNVTSGLTRAIDNPMQTLVFAITLQSLLVPVNARNVTSTAFGDKQPHEDTLASITTVSSKLPNFVDQIPYQYHIISQRQNISMDKVKYFFLVSPGTYIPRYDVNFIQNMGTGQDYVLQKDVLSLTYIECKDLGLESTYRCLGWDWDVWTDTVKKLHDSEALKRSLDLLAIYVEDRLATLKLDLDYSVLGILAYSTQYYATSYNIEKEKNALLKLIARVNEGIKKFPELDELNLAFNLDNINTLYTSIKENFLSIQR</sequence>
<keyword evidence="2" id="KW-1185">Reference proteome</keyword>